<gene>
    <name evidence="1" type="ORF">H9Q79_02875</name>
</gene>
<reference evidence="1 2" key="1">
    <citation type="submission" date="2020-08" db="EMBL/GenBank/DDBJ databases">
        <authorList>
            <person name="Liu C."/>
            <person name="Sun Q."/>
        </authorList>
    </citation>
    <scope>NUCLEOTIDE SEQUENCE [LARGE SCALE GENOMIC DNA]</scope>
    <source>
        <strain evidence="1 2">NSJ-29</strain>
    </source>
</reference>
<accession>A0A7G9GEL8</accession>
<sequence length="165" mass="17560">MAAKRKSERLFVGILVLLAGILLGAGIIHMAVTNNAESGNSGVQLDKNAVSFSGNADAVENEQVSIRFPGYPEISVRSEEMEIPIVLTNPEGNPCYFQFRVTIEETGQELLNSGWVEPGSAIRGIGLDEALGSGDYQLLIQIATGSLNDRSAMNGGTVRTGLHVE</sequence>
<organism evidence="1 2">
    <name type="scientific">Wansuia hejianensis</name>
    <dbReference type="NCBI Taxonomy" id="2763667"/>
    <lineage>
        <taxon>Bacteria</taxon>
        <taxon>Bacillati</taxon>
        <taxon>Bacillota</taxon>
        <taxon>Clostridia</taxon>
        <taxon>Lachnospirales</taxon>
        <taxon>Lachnospiraceae</taxon>
        <taxon>Wansuia</taxon>
    </lineage>
</organism>
<evidence type="ECO:0000313" key="1">
    <source>
        <dbReference type="EMBL" id="QNM09250.1"/>
    </source>
</evidence>
<dbReference type="RefSeq" id="WP_118642185.1">
    <property type="nucleotide sequence ID" value="NZ_CP060635.1"/>
</dbReference>
<dbReference type="KEGG" id="whj:H9Q79_02875"/>
<dbReference type="Proteomes" id="UP000515860">
    <property type="component" value="Chromosome"/>
</dbReference>
<dbReference type="EMBL" id="CP060635">
    <property type="protein sequence ID" value="QNM09250.1"/>
    <property type="molecule type" value="Genomic_DNA"/>
</dbReference>
<evidence type="ECO:0000313" key="2">
    <source>
        <dbReference type="Proteomes" id="UP000515860"/>
    </source>
</evidence>
<protein>
    <submittedName>
        <fullName evidence="1">Uncharacterized protein</fullName>
    </submittedName>
</protein>
<proteinExistence type="predicted"/>
<keyword evidence="2" id="KW-1185">Reference proteome</keyword>
<name>A0A7G9GEL8_9FIRM</name>
<dbReference type="AlphaFoldDB" id="A0A7G9GEL8"/>